<comment type="caution">
    <text evidence="1">The sequence shown here is derived from an EMBL/GenBank/DDBJ whole genome shotgun (WGS) entry which is preliminary data.</text>
</comment>
<name>A0ACC2QEF3_9NEOP</name>
<gene>
    <name evidence="1" type="ORF">PYW08_005229</name>
</gene>
<dbReference type="EMBL" id="CM056793">
    <property type="protein sequence ID" value="KAJ8715248.1"/>
    <property type="molecule type" value="Genomic_DNA"/>
</dbReference>
<evidence type="ECO:0000313" key="2">
    <source>
        <dbReference type="Proteomes" id="UP001231649"/>
    </source>
</evidence>
<evidence type="ECO:0000313" key="1">
    <source>
        <dbReference type="EMBL" id="KAJ8715248.1"/>
    </source>
</evidence>
<sequence length="101" mass="11598">MQDRNVTYKEINNNNNVVNESCAGAGHRCLDEASLVIHLLKLTNKFFDESVLSKAFILYLNVSLFIEGNSKKKKKNFQAFNNHTILFFLQGTADRRGNWCQ</sequence>
<organism evidence="1 2">
    <name type="scientific">Mythimna loreyi</name>
    <dbReference type="NCBI Taxonomy" id="667449"/>
    <lineage>
        <taxon>Eukaryota</taxon>
        <taxon>Metazoa</taxon>
        <taxon>Ecdysozoa</taxon>
        <taxon>Arthropoda</taxon>
        <taxon>Hexapoda</taxon>
        <taxon>Insecta</taxon>
        <taxon>Pterygota</taxon>
        <taxon>Neoptera</taxon>
        <taxon>Endopterygota</taxon>
        <taxon>Lepidoptera</taxon>
        <taxon>Glossata</taxon>
        <taxon>Ditrysia</taxon>
        <taxon>Noctuoidea</taxon>
        <taxon>Noctuidae</taxon>
        <taxon>Noctuinae</taxon>
        <taxon>Hadenini</taxon>
        <taxon>Mythimna</taxon>
    </lineage>
</organism>
<protein>
    <submittedName>
        <fullName evidence="1">Uncharacterized protein</fullName>
    </submittedName>
</protein>
<keyword evidence="2" id="KW-1185">Reference proteome</keyword>
<accession>A0ACC2QEF3</accession>
<dbReference type="Proteomes" id="UP001231649">
    <property type="component" value="Chromosome 17"/>
</dbReference>
<proteinExistence type="predicted"/>
<reference evidence="1" key="1">
    <citation type="submission" date="2023-03" db="EMBL/GenBank/DDBJ databases">
        <title>Chromosome-level genomes of two armyworms, Mythimna separata and Mythimna loreyi, provide insights into the biosynthesis and reception of sex pheromones.</title>
        <authorList>
            <person name="Zhao H."/>
        </authorList>
    </citation>
    <scope>NUCLEOTIDE SEQUENCE</scope>
    <source>
        <strain evidence="1">BeijingLab</strain>
    </source>
</reference>